<name>A0ABN2LF29_9MICO</name>
<protein>
    <recommendedName>
        <fullName evidence="1">TrwC relaxase domain-containing protein</fullName>
    </recommendedName>
</protein>
<keyword evidence="3" id="KW-1185">Reference proteome</keyword>
<dbReference type="InterPro" id="IPR014862">
    <property type="entry name" value="TrwC"/>
</dbReference>
<gene>
    <name evidence="2" type="ORF">GCM10009811_09470</name>
</gene>
<accession>A0ABN2LF29</accession>
<proteinExistence type="predicted"/>
<comment type="caution">
    <text evidence="2">The sequence shown here is derived from an EMBL/GenBank/DDBJ whole genome shotgun (WGS) entry which is preliminary data.</text>
</comment>
<dbReference type="Pfam" id="PF08751">
    <property type="entry name" value="TrwC"/>
    <property type="match status" value="1"/>
</dbReference>
<evidence type="ECO:0000313" key="3">
    <source>
        <dbReference type="Proteomes" id="UP001499938"/>
    </source>
</evidence>
<reference evidence="2 3" key="1">
    <citation type="journal article" date="2019" name="Int. J. Syst. Evol. Microbiol.">
        <title>The Global Catalogue of Microorganisms (GCM) 10K type strain sequencing project: providing services to taxonomists for standard genome sequencing and annotation.</title>
        <authorList>
            <consortium name="The Broad Institute Genomics Platform"/>
            <consortium name="The Broad Institute Genome Sequencing Center for Infectious Disease"/>
            <person name="Wu L."/>
            <person name="Ma J."/>
        </authorList>
    </citation>
    <scope>NUCLEOTIDE SEQUENCE [LARGE SCALE GENOMIC DNA]</scope>
    <source>
        <strain evidence="2 3">JCM 15592</strain>
    </source>
</reference>
<evidence type="ECO:0000313" key="2">
    <source>
        <dbReference type="EMBL" id="GAA1786542.1"/>
    </source>
</evidence>
<dbReference type="RefSeq" id="WP_344082028.1">
    <property type="nucleotide sequence ID" value="NZ_BAAAPO010000016.1"/>
</dbReference>
<evidence type="ECO:0000259" key="1">
    <source>
        <dbReference type="Pfam" id="PF08751"/>
    </source>
</evidence>
<feature type="domain" description="TrwC relaxase" evidence="1">
    <location>
        <begin position="11"/>
        <end position="57"/>
    </location>
</feature>
<dbReference type="Proteomes" id="UP001499938">
    <property type="component" value="Unassembled WGS sequence"/>
</dbReference>
<organism evidence="2 3">
    <name type="scientific">Nostocoides veronense</name>
    <dbReference type="NCBI Taxonomy" id="330836"/>
    <lineage>
        <taxon>Bacteria</taxon>
        <taxon>Bacillati</taxon>
        <taxon>Actinomycetota</taxon>
        <taxon>Actinomycetes</taxon>
        <taxon>Micrococcales</taxon>
        <taxon>Intrasporangiaceae</taxon>
        <taxon>Nostocoides</taxon>
    </lineage>
</organism>
<dbReference type="EMBL" id="BAAAPO010000016">
    <property type="protein sequence ID" value="GAA1786542.1"/>
    <property type="molecule type" value="Genomic_DNA"/>
</dbReference>
<sequence length="65" mass="6824">MTVTINKMSASKGCEYLLRTVAAGDGDRSLSTPLTRYYTEAGTPPGRWLGSGVASLESVSSPATR</sequence>